<dbReference type="GO" id="GO:0005634">
    <property type="term" value="C:nucleus"/>
    <property type="evidence" value="ECO:0007669"/>
    <property type="project" value="TreeGrafter"/>
</dbReference>
<keyword evidence="3" id="KW-0949">S-adenosyl-L-methionine</keyword>
<gene>
    <name evidence="4" type="ORF">DICVIV_00657</name>
</gene>
<keyword evidence="2" id="KW-0808">Transferase</keyword>
<dbReference type="Gene3D" id="2.170.270.10">
    <property type="entry name" value="SET domain"/>
    <property type="match status" value="1"/>
</dbReference>
<dbReference type="InterPro" id="IPR052097">
    <property type="entry name" value="SET-MYND_domain_protein"/>
</dbReference>
<dbReference type="GO" id="GO:0042826">
    <property type="term" value="F:histone deacetylase binding"/>
    <property type="evidence" value="ECO:0007669"/>
    <property type="project" value="TreeGrafter"/>
</dbReference>
<evidence type="ECO:0000256" key="2">
    <source>
        <dbReference type="ARBA" id="ARBA00022679"/>
    </source>
</evidence>
<reference evidence="5" key="2">
    <citation type="journal article" date="2016" name="Sci. Rep.">
        <title>Dictyocaulus viviparus genome, variome and transcriptome elucidate lungworm biology and support future intervention.</title>
        <authorList>
            <person name="McNulty S.N."/>
            <person name="Strube C."/>
            <person name="Rosa B.A."/>
            <person name="Martin J.C."/>
            <person name="Tyagi R."/>
            <person name="Choi Y.J."/>
            <person name="Wang Q."/>
            <person name="Hallsworth Pepin K."/>
            <person name="Zhang X."/>
            <person name="Ozersky P."/>
            <person name="Wilson R.K."/>
            <person name="Sternberg P.W."/>
            <person name="Gasser R.B."/>
            <person name="Mitreva M."/>
        </authorList>
    </citation>
    <scope>NUCLEOTIDE SEQUENCE [LARGE SCALE GENOMIC DNA]</scope>
    <source>
        <strain evidence="5">HannoverDv2000</strain>
    </source>
</reference>
<dbReference type="AlphaFoldDB" id="A0A0D8YAV3"/>
<evidence type="ECO:0000313" key="5">
    <source>
        <dbReference type="Proteomes" id="UP000053766"/>
    </source>
</evidence>
<dbReference type="SUPFAM" id="SSF82199">
    <property type="entry name" value="SET domain"/>
    <property type="match status" value="1"/>
</dbReference>
<dbReference type="PANTHER" id="PTHR46165:SF2">
    <property type="entry name" value="SET AND MYND DOMAIN-CONTAINING PROTEIN 4"/>
    <property type="match status" value="1"/>
</dbReference>
<proteinExistence type="predicted"/>
<organism evidence="4 5">
    <name type="scientific">Dictyocaulus viviparus</name>
    <name type="common">Bovine lungworm</name>
    <dbReference type="NCBI Taxonomy" id="29172"/>
    <lineage>
        <taxon>Eukaryota</taxon>
        <taxon>Metazoa</taxon>
        <taxon>Ecdysozoa</taxon>
        <taxon>Nematoda</taxon>
        <taxon>Chromadorea</taxon>
        <taxon>Rhabditida</taxon>
        <taxon>Rhabditina</taxon>
        <taxon>Rhabditomorpha</taxon>
        <taxon>Strongyloidea</taxon>
        <taxon>Metastrongylidae</taxon>
        <taxon>Dictyocaulus</taxon>
    </lineage>
</organism>
<dbReference type="GO" id="GO:0005737">
    <property type="term" value="C:cytoplasm"/>
    <property type="evidence" value="ECO:0007669"/>
    <property type="project" value="TreeGrafter"/>
</dbReference>
<evidence type="ECO:0000256" key="1">
    <source>
        <dbReference type="ARBA" id="ARBA00022603"/>
    </source>
</evidence>
<keyword evidence="1" id="KW-0489">Methyltransferase</keyword>
<dbReference type="InterPro" id="IPR046341">
    <property type="entry name" value="SET_dom_sf"/>
</dbReference>
<evidence type="ECO:0000313" key="4">
    <source>
        <dbReference type="EMBL" id="KJH53159.1"/>
    </source>
</evidence>
<sequence>MTDVFDITAIRSDSLAALLSLQASSHPLDLSITDDLVKEIAEKLDNHPHWSMIPTSYRLEAFRTLLKLISCRLMSNAHCIHSMNNLQYRSDNSRSGIVPLGVGLFPAASWFNHSCRANINSFFHGNKLIFVSMGIRKGQEVCDNYGVSFFQNTREERKNFLAGRGFTCDCAVCVSNESIDDILVQIIKPDLILKSLTNMDDYKKYRNKLPDGHRVIESIAEMCVEYVCGNDPEQRIFLYGEILESQRHRVRILLNIVLANYDAMLKCVREKQKYSEMMQMKLFAALVRMRTFFGKLHPAFDAAELIADQLLKKQEKGLEVGISAAIEKLRHIVESLKPPSLLVD</sequence>
<dbReference type="GO" id="GO:0008168">
    <property type="term" value="F:methyltransferase activity"/>
    <property type="evidence" value="ECO:0007669"/>
    <property type="project" value="UniProtKB-KW"/>
</dbReference>
<dbReference type="PANTHER" id="PTHR46165">
    <property type="entry name" value="SET AND MYND DOMAIN-CONTAINING PROTEIN 4"/>
    <property type="match status" value="1"/>
</dbReference>
<reference evidence="4 5" key="1">
    <citation type="submission" date="2013-11" db="EMBL/GenBank/DDBJ databases">
        <title>Draft genome of the bovine lungworm Dictyocaulus viviparus.</title>
        <authorList>
            <person name="Mitreva M."/>
        </authorList>
    </citation>
    <scope>NUCLEOTIDE SEQUENCE [LARGE SCALE GENOMIC DNA]</scope>
    <source>
        <strain evidence="4 5">HannoverDv2000</strain>
    </source>
</reference>
<name>A0A0D8YAV3_DICVI</name>
<dbReference type="EMBL" id="KN716155">
    <property type="protein sequence ID" value="KJH53159.1"/>
    <property type="molecule type" value="Genomic_DNA"/>
</dbReference>
<dbReference type="STRING" id="29172.A0A0D8YAV3"/>
<protein>
    <submittedName>
        <fullName evidence="4">Uncharacterized protein</fullName>
    </submittedName>
</protein>
<accession>A0A0D8YAV3</accession>
<dbReference type="GO" id="GO:0032259">
    <property type="term" value="P:methylation"/>
    <property type="evidence" value="ECO:0007669"/>
    <property type="project" value="UniProtKB-KW"/>
</dbReference>
<dbReference type="OrthoDB" id="1028014at2759"/>
<evidence type="ECO:0000256" key="3">
    <source>
        <dbReference type="ARBA" id="ARBA00022691"/>
    </source>
</evidence>
<keyword evidence="5" id="KW-1185">Reference proteome</keyword>
<dbReference type="Proteomes" id="UP000053766">
    <property type="component" value="Unassembled WGS sequence"/>
</dbReference>